<dbReference type="Proteomes" id="UP000627573">
    <property type="component" value="Unassembled WGS sequence"/>
</dbReference>
<dbReference type="AlphaFoldDB" id="A0A8I1D7G3"/>
<organism evidence="1 2">
    <name type="scientific">Rhodococcus erythropolis</name>
    <name type="common">Arthrobacter picolinophilus</name>
    <dbReference type="NCBI Taxonomy" id="1833"/>
    <lineage>
        <taxon>Bacteria</taxon>
        <taxon>Bacillati</taxon>
        <taxon>Actinomycetota</taxon>
        <taxon>Actinomycetes</taxon>
        <taxon>Mycobacteriales</taxon>
        <taxon>Nocardiaceae</taxon>
        <taxon>Rhodococcus</taxon>
        <taxon>Rhodococcus erythropolis group</taxon>
    </lineage>
</organism>
<proteinExistence type="predicted"/>
<dbReference type="RefSeq" id="WP_197941219.1">
    <property type="nucleotide sequence ID" value="NZ_JAECSB010000054.1"/>
</dbReference>
<sequence length="59" mass="6451">MLTVATTMMIAMAIARLPRLLLHHVRRAGCGRWLCAAVDLGRSLFLTYVPAHKAAPFGC</sequence>
<keyword evidence="2" id="KW-1185">Reference proteome</keyword>
<reference evidence="1 2" key="1">
    <citation type="submission" date="2020-12" db="EMBL/GenBank/DDBJ databases">
        <title>Draft genome sequence of furan degrading bacterial strain FUR100.</title>
        <authorList>
            <person name="Woiski C."/>
        </authorList>
    </citation>
    <scope>NUCLEOTIDE SEQUENCE [LARGE SCALE GENOMIC DNA]</scope>
    <source>
        <strain evidence="1 2">FUR100</strain>
    </source>
</reference>
<protein>
    <submittedName>
        <fullName evidence="1">Uncharacterized protein</fullName>
    </submittedName>
</protein>
<dbReference type="EMBL" id="JAECSB010000054">
    <property type="protein sequence ID" value="MBH5144061.1"/>
    <property type="molecule type" value="Genomic_DNA"/>
</dbReference>
<gene>
    <name evidence="1" type="ORF">I3517_15710</name>
</gene>
<comment type="caution">
    <text evidence="1">The sequence shown here is derived from an EMBL/GenBank/DDBJ whole genome shotgun (WGS) entry which is preliminary data.</text>
</comment>
<name>A0A8I1D7G3_RHOER</name>
<evidence type="ECO:0000313" key="1">
    <source>
        <dbReference type="EMBL" id="MBH5144061.1"/>
    </source>
</evidence>
<accession>A0A8I1D7G3</accession>
<evidence type="ECO:0000313" key="2">
    <source>
        <dbReference type="Proteomes" id="UP000627573"/>
    </source>
</evidence>